<organism evidence="13 14">
    <name type="scientific">Hymenobacter wooponensis</name>
    <dbReference type="NCBI Taxonomy" id="1525360"/>
    <lineage>
        <taxon>Bacteria</taxon>
        <taxon>Pseudomonadati</taxon>
        <taxon>Bacteroidota</taxon>
        <taxon>Cytophagia</taxon>
        <taxon>Cytophagales</taxon>
        <taxon>Hymenobacteraceae</taxon>
        <taxon>Hymenobacter</taxon>
    </lineage>
</organism>
<keyword evidence="5" id="KW-0732">Signal</keyword>
<evidence type="ECO:0000256" key="8">
    <source>
        <dbReference type="ARBA" id="ARBA00023136"/>
    </source>
</evidence>
<feature type="compositionally biased region" description="Acidic residues" evidence="11">
    <location>
        <begin position="276"/>
        <end position="288"/>
    </location>
</feature>
<name>A0A4Z0MV00_9BACT</name>
<evidence type="ECO:0000256" key="9">
    <source>
        <dbReference type="ARBA" id="ARBA00023237"/>
    </source>
</evidence>
<feature type="region of interest" description="Disordered" evidence="11">
    <location>
        <begin position="212"/>
        <end position="329"/>
    </location>
</feature>
<evidence type="ECO:0000256" key="3">
    <source>
        <dbReference type="ARBA" id="ARBA00022452"/>
    </source>
</evidence>
<dbReference type="EMBL" id="SRKZ01000001">
    <property type="protein sequence ID" value="TGD83136.1"/>
    <property type="molecule type" value="Genomic_DNA"/>
</dbReference>
<dbReference type="SUPFAM" id="SSF56925">
    <property type="entry name" value="OMPA-like"/>
    <property type="match status" value="1"/>
</dbReference>
<evidence type="ECO:0000256" key="11">
    <source>
        <dbReference type="SAM" id="MobiDB-lite"/>
    </source>
</evidence>
<keyword evidence="6" id="KW-0406">Ion transport</keyword>
<keyword evidence="3" id="KW-1134">Transmembrane beta strand</keyword>
<dbReference type="InterPro" id="IPR006664">
    <property type="entry name" value="OMP_bac"/>
</dbReference>
<dbReference type="InterPro" id="IPR011250">
    <property type="entry name" value="OMP/PagP_B-barrel"/>
</dbReference>
<dbReference type="InterPro" id="IPR028974">
    <property type="entry name" value="TSP_type-3_rpt"/>
</dbReference>
<dbReference type="InterPro" id="IPR036737">
    <property type="entry name" value="OmpA-like_sf"/>
</dbReference>
<keyword evidence="2" id="KW-0813">Transport</keyword>
<comment type="subcellular location">
    <subcellularLocation>
        <location evidence="1">Cell outer membrane</location>
        <topology evidence="1">Multi-pass membrane protein</topology>
    </subcellularLocation>
</comment>
<reference evidence="13 14" key="1">
    <citation type="submission" date="2019-04" db="EMBL/GenBank/DDBJ databases">
        <authorList>
            <person name="Feng G."/>
            <person name="Zhang J."/>
            <person name="Zhu H."/>
        </authorList>
    </citation>
    <scope>NUCLEOTIDE SEQUENCE [LARGE SCALE GENOMIC DNA]</scope>
    <source>
        <strain evidence="13 14">JCM 19491</strain>
    </source>
</reference>
<keyword evidence="7" id="KW-0626">Porin</keyword>
<protein>
    <submittedName>
        <fullName evidence="13">OmpA family protein</fullName>
    </submittedName>
</protein>
<dbReference type="InterPro" id="IPR003367">
    <property type="entry name" value="Thrombospondin_3-like_rpt"/>
</dbReference>
<evidence type="ECO:0000256" key="4">
    <source>
        <dbReference type="ARBA" id="ARBA00022692"/>
    </source>
</evidence>
<dbReference type="SUPFAM" id="SSF103647">
    <property type="entry name" value="TSP type-3 repeat"/>
    <property type="match status" value="2"/>
</dbReference>
<dbReference type="Gene3D" id="3.30.1330.60">
    <property type="entry name" value="OmpA-like domain"/>
    <property type="match status" value="1"/>
</dbReference>
<dbReference type="GO" id="GO:0015288">
    <property type="term" value="F:porin activity"/>
    <property type="evidence" value="ECO:0007669"/>
    <property type="project" value="UniProtKB-KW"/>
</dbReference>
<evidence type="ECO:0000313" key="13">
    <source>
        <dbReference type="EMBL" id="TGD83136.1"/>
    </source>
</evidence>
<dbReference type="AlphaFoldDB" id="A0A4Z0MV00"/>
<evidence type="ECO:0000259" key="12">
    <source>
        <dbReference type="PROSITE" id="PS51123"/>
    </source>
</evidence>
<accession>A0A4Z0MV00</accession>
<feature type="compositionally biased region" description="Basic and acidic residues" evidence="11">
    <location>
        <begin position="225"/>
        <end position="246"/>
    </location>
</feature>
<dbReference type="CDD" id="cd07185">
    <property type="entry name" value="OmpA_C-like"/>
    <property type="match status" value="1"/>
</dbReference>
<evidence type="ECO:0000256" key="10">
    <source>
        <dbReference type="PROSITE-ProRule" id="PRU00473"/>
    </source>
</evidence>
<sequence>MKNYLLASRILVLLLILQTVKPLGSLAQTSERRTSIGINANVLQYKGDFGSDYWKFTNSKQYTPGIALNQYLTKGLDLNAQLFYGELSGQTTPTTRFTTTLVNANVAFKLKLNNGWALKESFPIQPYLLAGGGWTFASRAGLPDSNQFEENHSYLDVMMGAGINVRLGGGVGLFVQSSQHMPMGANLDGSLEASTPRWSDRFLQHTVGLTFNLGQTPDEDEDGVPDAKDKCPNTSRDVDVDDHGCPLDDDEDGVPNYQDQCPDQAGTAQTNGCPDTDGDGVDDTDDVCPEVAGKPELRGCPDTDNDGIADQEDKCPNTPAGADVDGSGCPTAPVVAPATPEDTDKDGVPNAEDRCPDHAGPATNQGCPEITATTRQRLQEATKLIGFELNKATLLQASSPTLDTLARILKQYPDYSLSIAGHTDSRGPAAFNLRLSRERAAAAGRYLLTQGVAENRVELRGYGSRQPLTTNDTEAGRTQNRRVEFDLYLTGDPSTAQVKYGAEPTVAPAVPVKPAKAIPGKKHTSSKRANQKAAARKQPQRPGATKGAATPSRTKVGSKKATPSTVRPTATKGK</sequence>
<dbReference type="PANTHER" id="PTHR30329:SF21">
    <property type="entry name" value="LIPOPROTEIN YIAD-RELATED"/>
    <property type="match status" value="1"/>
</dbReference>
<dbReference type="PRINTS" id="PR01021">
    <property type="entry name" value="OMPADOMAIN"/>
</dbReference>
<dbReference type="OrthoDB" id="1522982at2"/>
<dbReference type="GO" id="GO:0006811">
    <property type="term" value="P:monoatomic ion transport"/>
    <property type="evidence" value="ECO:0007669"/>
    <property type="project" value="UniProtKB-KW"/>
</dbReference>
<gene>
    <name evidence="13" type="ORF">EU557_04980</name>
</gene>
<dbReference type="SUPFAM" id="SSF103088">
    <property type="entry name" value="OmpA-like"/>
    <property type="match status" value="1"/>
</dbReference>
<comment type="caution">
    <text evidence="13">The sequence shown here is derived from an EMBL/GenBank/DDBJ whole genome shotgun (WGS) entry which is preliminary data.</text>
</comment>
<dbReference type="GO" id="GO:0009279">
    <property type="term" value="C:cell outer membrane"/>
    <property type="evidence" value="ECO:0007669"/>
    <property type="project" value="UniProtKB-SubCell"/>
</dbReference>
<evidence type="ECO:0000256" key="6">
    <source>
        <dbReference type="ARBA" id="ARBA00023065"/>
    </source>
</evidence>
<dbReference type="GO" id="GO:0046930">
    <property type="term" value="C:pore complex"/>
    <property type="evidence" value="ECO:0007669"/>
    <property type="project" value="UniProtKB-KW"/>
</dbReference>
<feature type="compositionally biased region" description="Polar residues" evidence="11">
    <location>
        <begin position="257"/>
        <end position="273"/>
    </location>
</feature>
<feature type="domain" description="OmpA-like" evidence="12">
    <location>
        <begin position="374"/>
        <end position="491"/>
    </location>
</feature>
<keyword evidence="9" id="KW-0998">Cell outer membrane</keyword>
<keyword evidence="8 10" id="KW-0472">Membrane</keyword>
<keyword evidence="14" id="KW-1185">Reference proteome</keyword>
<dbReference type="Pfam" id="PF00691">
    <property type="entry name" value="OmpA"/>
    <property type="match status" value="1"/>
</dbReference>
<evidence type="ECO:0000256" key="1">
    <source>
        <dbReference type="ARBA" id="ARBA00004571"/>
    </source>
</evidence>
<dbReference type="GO" id="GO:0007155">
    <property type="term" value="P:cell adhesion"/>
    <property type="evidence" value="ECO:0007669"/>
    <property type="project" value="InterPro"/>
</dbReference>
<evidence type="ECO:0000256" key="5">
    <source>
        <dbReference type="ARBA" id="ARBA00022729"/>
    </source>
</evidence>
<evidence type="ECO:0000256" key="2">
    <source>
        <dbReference type="ARBA" id="ARBA00022448"/>
    </source>
</evidence>
<feature type="compositionally biased region" description="Basic residues" evidence="11">
    <location>
        <begin position="519"/>
        <end position="539"/>
    </location>
</feature>
<proteinExistence type="predicted"/>
<dbReference type="GO" id="GO:0005509">
    <property type="term" value="F:calcium ion binding"/>
    <property type="evidence" value="ECO:0007669"/>
    <property type="project" value="InterPro"/>
</dbReference>
<dbReference type="Proteomes" id="UP000298284">
    <property type="component" value="Unassembled WGS sequence"/>
</dbReference>
<keyword evidence="4" id="KW-0812">Transmembrane</keyword>
<evidence type="ECO:0000256" key="7">
    <source>
        <dbReference type="ARBA" id="ARBA00023114"/>
    </source>
</evidence>
<dbReference type="PANTHER" id="PTHR30329">
    <property type="entry name" value="STATOR ELEMENT OF FLAGELLAR MOTOR COMPLEX"/>
    <property type="match status" value="1"/>
</dbReference>
<feature type="region of interest" description="Disordered" evidence="11">
    <location>
        <begin position="511"/>
        <end position="574"/>
    </location>
</feature>
<dbReference type="InterPro" id="IPR050330">
    <property type="entry name" value="Bact_OuterMem_StrucFunc"/>
</dbReference>
<feature type="compositionally biased region" description="Polar residues" evidence="11">
    <location>
        <begin position="551"/>
        <end position="568"/>
    </location>
</feature>
<dbReference type="Gene3D" id="4.10.1080.10">
    <property type="entry name" value="TSP type-3 repeat"/>
    <property type="match status" value="2"/>
</dbReference>
<dbReference type="InterPro" id="IPR006665">
    <property type="entry name" value="OmpA-like"/>
</dbReference>
<dbReference type="Pfam" id="PF02412">
    <property type="entry name" value="TSP_3"/>
    <property type="match status" value="5"/>
</dbReference>
<evidence type="ECO:0000313" key="14">
    <source>
        <dbReference type="Proteomes" id="UP000298284"/>
    </source>
</evidence>
<dbReference type="PROSITE" id="PS51123">
    <property type="entry name" value="OMPA_2"/>
    <property type="match status" value="1"/>
</dbReference>